<dbReference type="RefSeq" id="WP_164465835.1">
    <property type="nucleotide sequence ID" value="NZ_BOMX01000069.1"/>
</dbReference>
<dbReference type="InterPro" id="IPR011011">
    <property type="entry name" value="Znf_FYVE_PHD"/>
</dbReference>
<name>A0A561VGI4_ACTTI</name>
<evidence type="ECO:0000259" key="1">
    <source>
        <dbReference type="Pfam" id="PF06114"/>
    </source>
</evidence>
<gene>
    <name evidence="2" type="ORF">FHX34_107226</name>
</gene>
<dbReference type="Proteomes" id="UP000320239">
    <property type="component" value="Unassembled WGS sequence"/>
</dbReference>
<dbReference type="AlphaFoldDB" id="A0A561VGI4"/>
<dbReference type="Gene3D" id="1.10.10.2910">
    <property type="match status" value="1"/>
</dbReference>
<proteinExistence type="predicted"/>
<feature type="domain" description="IrrE N-terminal-like" evidence="1">
    <location>
        <begin position="69"/>
        <end position="153"/>
    </location>
</feature>
<protein>
    <submittedName>
        <fullName evidence="2">Uncharacterized protein DUF955</fullName>
    </submittedName>
</protein>
<keyword evidence="3" id="KW-1185">Reference proteome</keyword>
<dbReference type="InterPro" id="IPR010359">
    <property type="entry name" value="IrrE_HExxH"/>
</dbReference>
<dbReference type="Pfam" id="PF06114">
    <property type="entry name" value="Peptidase_M78"/>
    <property type="match status" value="1"/>
</dbReference>
<dbReference type="EMBL" id="VIWY01000007">
    <property type="protein sequence ID" value="TWG10730.1"/>
    <property type="molecule type" value="Genomic_DNA"/>
</dbReference>
<dbReference type="SUPFAM" id="SSF57903">
    <property type="entry name" value="FYVE/PHD zinc finger"/>
    <property type="match status" value="1"/>
</dbReference>
<accession>A0A561VGI4</accession>
<evidence type="ECO:0000313" key="3">
    <source>
        <dbReference type="Proteomes" id="UP000320239"/>
    </source>
</evidence>
<organism evidence="2 3">
    <name type="scientific">Actinoplanes teichomyceticus</name>
    <dbReference type="NCBI Taxonomy" id="1867"/>
    <lineage>
        <taxon>Bacteria</taxon>
        <taxon>Bacillati</taxon>
        <taxon>Actinomycetota</taxon>
        <taxon>Actinomycetes</taxon>
        <taxon>Micromonosporales</taxon>
        <taxon>Micromonosporaceae</taxon>
        <taxon>Actinoplanes</taxon>
    </lineage>
</organism>
<reference evidence="2 3" key="1">
    <citation type="submission" date="2019-06" db="EMBL/GenBank/DDBJ databases">
        <title>Sequencing the genomes of 1000 actinobacteria strains.</title>
        <authorList>
            <person name="Klenk H.-P."/>
        </authorList>
    </citation>
    <scope>NUCLEOTIDE SEQUENCE [LARGE SCALE GENOMIC DNA]</scope>
    <source>
        <strain evidence="2 3">DSM 43866</strain>
    </source>
</reference>
<evidence type="ECO:0000313" key="2">
    <source>
        <dbReference type="EMBL" id="TWG10730.1"/>
    </source>
</evidence>
<comment type="caution">
    <text evidence="2">The sequence shown here is derived from an EMBL/GenBank/DDBJ whole genome shotgun (WGS) entry which is preliminary data.</text>
</comment>
<sequence length="341" mass="36235">MRSSHQQLIDALVSVTLDYLTDIGVDVHDLAADPVTVIQTVDGIVIDWVDPASLGNGCAVAALYSGTEAPPRISVLRDASQGRRNFSLLHEFGHHLCARIDDIAAALWELPDGDEGPFEEDLVNQFAAAILLPADVVSEAFADGVTAAAVLRLWQGTTASREACCVAAARCLPAPGYVMLLEPGGSSQFAARHGDMLPIARDSRQTGTRLRSALRTGTARGLDRPTYASGVSGQEMYLDARTAGGYTVAVWVTDSPAWQSLAAPLAASPVNLDGHCDDCGKDFQTWKPPCTTCGEPSCPDCNACDCAPGGPRPVDERLCMSCFLKLPLREFDGDSTTCMQH</sequence>